<reference evidence="2" key="2">
    <citation type="submission" date="2021-02" db="EMBL/GenBank/DDBJ databases">
        <authorList>
            <person name="Kimball J.A."/>
            <person name="Haas M.W."/>
            <person name="Macchietto M."/>
            <person name="Kono T."/>
            <person name="Duquette J."/>
            <person name="Shao M."/>
        </authorList>
    </citation>
    <scope>NUCLEOTIDE SEQUENCE</scope>
    <source>
        <tissue evidence="2">Fresh leaf tissue</tissue>
    </source>
</reference>
<organism evidence="2 3">
    <name type="scientific">Zizania palustris</name>
    <name type="common">Northern wild rice</name>
    <dbReference type="NCBI Taxonomy" id="103762"/>
    <lineage>
        <taxon>Eukaryota</taxon>
        <taxon>Viridiplantae</taxon>
        <taxon>Streptophyta</taxon>
        <taxon>Embryophyta</taxon>
        <taxon>Tracheophyta</taxon>
        <taxon>Spermatophyta</taxon>
        <taxon>Magnoliopsida</taxon>
        <taxon>Liliopsida</taxon>
        <taxon>Poales</taxon>
        <taxon>Poaceae</taxon>
        <taxon>BOP clade</taxon>
        <taxon>Oryzoideae</taxon>
        <taxon>Oryzeae</taxon>
        <taxon>Zizaniinae</taxon>
        <taxon>Zizania</taxon>
    </lineage>
</organism>
<evidence type="ECO:0000256" key="1">
    <source>
        <dbReference type="SAM" id="MobiDB-lite"/>
    </source>
</evidence>
<proteinExistence type="predicted"/>
<evidence type="ECO:0000313" key="2">
    <source>
        <dbReference type="EMBL" id="KAG8071462.1"/>
    </source>
</evidence>
<gene>
    <name evidence="2" type="ORF">GUJ93_ZPchr0006g43673</name>
</gene>
<sequence>MAIGQQLPAATKMVKMANELRYRGRSDSFTTVATCLHLSLALAASTPEHSQLQPDHGGRMAGAPSWFLRKA</sequence>
<feature type="region of interest" description="Disordered" evidence="1">
    <location>
        <begin position="47"/>
        <end position="71"/>
    </location>
</feature>
<protein>
    <submittedName>
        <fullName evidence="2">Uncharacterized protein</fullName>
    </submittedName>
</protein>
<dbReference type="Proteomes" id="UP000729402">
    <property type="component" value="Unassembled WGS sequence"/>
</dbReference>
<dbReference type="AlphaFoldDB" id="A0A8J5VHT9"/>
<name>A0A8J5VHT9_ZIZPA</name>
<reference evidence="2" key="1">
    <citation type="journal article" date="2021" name="bioRxiv">
        <title>Whole Genome Assembly and Annotation of Northern Wild Rice, Zizania palustris L., Supports a Whole Genome Duplication in the Zizania Genus.</title>
        <authorList>
            <person name="Haas M."/>
            <person name="Kono T."/>
            <person name="Macchietto M."/>
            <person name="Millas R."/>
            <person name="McGilp L."/>
            <person name="Shao M."/>
            <person name="Duquette J."/>
            <person name="Hirsch C.N."/>
            <person name="Kimball J."/>
        </authorList>
    </citation>
    <scope>NUCLEOTIDE SEQUENCE</scope>
    <source>
        <tissue evidence="2">Fresh leaf tissue</tissue>
    </source>
</reference>
<comment type="caution">
    <text evidence="2">The sequence shown here is derived from an EMBL/GenBank/DDBJ whole genome shotgun (WGS) entry which is preliminary data.</text>
</comment>
<evidence type="ECO:0000313" key="3">
    <source>
        <dbReference type="Proteomes" id="UP000729402"/>
    </source>
</evidence>
<accession>A0A8J5VHT9</accession>
<keyword evidence="3" id="KW-1185">Reference proteome</keyword>
<dbReference type="EMBL" id="JAAALK010000283">
    <property type="protein sequence ID" value="KAG8071462.1"/>
    <property type="molecule type" value="Genomic_DNA"/>
</dbReference>